<feature type="domain" description="Glycosyltransferase subfamily 4-like N-terminal" evidence="4">
    <location>
        <begin position="19"/>
        <end position="173"/>
    </location>
</feature>
<dbReference type="SUPFAM" id="SSF53756">
    <property type="entry name" value="UDP-Glycosyltransferase/glycogen phosphorylase"/>
    <property type="match status" value="1"/>
</dbReference>
<dbReference type="EMBL" id="QWLM01000004">
    <property type="protein sequence ID" value="RHW46747.1"/>
    <property type="molecule type" value="Genomic_DNA"/>
</dbReference>
<sequence length="359" mass="37581">MRIAVLATNRNPLVAPFAGGQEALTAALVEGFRRRGHHVVLHAAPGTPASLADEVITYPELPRLSEVAALDPQVPEAPFLADHHAFTSAMSALIARRDIDVVANHSLHHLPMSLSPALAAPVVTTLHTPPFPWMELGAALAAPSARYVAVSRALAAQWTTVDARVVLNGADPEAFTLGPGAHDGALAWVGRITPEKAPHLAAVAARLAGRPLRLVGPVSDRAYFESQVAPLLGNDITHLGSLGSADIASVLGSSDALLVTPVWEEPFGLVAVEASLCGTPVIALERGGVREAVTEATGVLVPDGPGTRDEVRVAALVQALGSLRSFDRRAVRAEAERRFGVERLVDQHLRTLADATGNA</sequence>
<reference evidence="5 6" key="1">
    <citation type="submission" date="2018-08" db="EMBL/GenBank/DDBJ databases">
        <title>Whole genome sequence analysis of Dermacoccus abyssi bacteria isolated from Deep Mariana trench Micromonospora spp reveals genes involved in the environmental adaptation and production of secondary metabolites.</title>
        <authorList>
            <person name="Abdel-Mageed W.M."/>
            <person name="Lehri B."/>
            <person name="Nouioui I."/>
            <person name="Goodfellow I."/>
            <person name="Jaspars M."/>
            <person name="Karlyshev A."/>
        </authorList>
    </citation>
    <scope>NUCLEOTIDE SEQUENCE [LARGE SCALE GENOMIC DNA]</scope>
    <source>
        <strain evidence="5 6">MT1.1</strain>
    </source>
</reference>
<dbReference type="Pfam" id="PF13439">
    <property type="entry name" value="Glyco_transf_4"/>
    <property type="match status" value="1"/>
</dbReference>
<dbReference type="GO" id="GO:0016757">
    <property type="term" value="F:glycosyltransferase activity"/>
    <property type="evidence" value="ECO:0007669"/>
    <property type="project" value="UniProtKB-KW"/>
</dbReference>
<comment type="caution">
    <text evidence="5">The sequence shown here is derived from an EMBL/GenBank/DDBJ whole genome shotgun (WGS) entry which is preliminary data.</text>
</comment>
<name>A0A417Z7Y4_9MICO</name>
<dbReference type="Pfam" id="PF00534">
    <property type="entry name" value="Glycos_transf_1"/>
    <property type="match status" value="1"/>
</dbReference>
<evidence type="ECO:0000256" key="1">
    <source>
        <dbReference type="ARBA" id="ARBA00022676"/>
    </source>
</evidence>
<keyword evidence="2 5" id="KW-0808">Transferase</keyword>
<gene>
    <name evidence="5" type="ORF">D1832_04645</name>
</gene>
<keyword evidence="1" id="KW-0328">Glycosyltransferase</keyword>
<feature type="domain" description="Glycosyl transferase family 1" evidence="3">
    <location>
        <begin position="187"/>
        <end position="303"/>
    </location>
</feature>
<evidence type="ECO:0000313" key="5">
    <source>
        <dbReference type="EMBL" id="RHW46747.1"/>
    </source>
</evidence>
<dbReference type="InterPro" id="IPR028098">
    <property type="entry name" value="Glyco_trans_4-like_N"/>
</dbReference>
<dbReference type="Proteomes" id="UP000285376">
    <property type="component" value="Unassembled WGS sequence"/>
</dbReference>
<dbReference type="PANTHER" id="PTHR12526">
    <property type="entry name" value="GLYCOSYLTRANSFERASE"/>
    <property type="match status" value="1"/>
</dbReference>
<evidence type="ECO:0000313" key="6">
    <source>
        <dbReference type="Proteomes" id="UP000285376"/>
    </source>
</evidence>
<evidence type="ECO:0000259" key="4">
    <source>
        <dbReference type="Pfam" id="PF13439"/>
    </source>
</evidence>
<dbReference type="PANTHER" id="PTHR12526:SF595">
    <property type="entry name" value="BLL5217 PROTEIN"/>
    <property type="match status" value="1"/>
</dbReference>
<dbReference type="InterPro" id="IPR001296">
    <property type="entry name" value="Glyco_trans_1"/>
</dbReference>
<dbReference type="AlphaFoldDB" id="A0A417Z7Y4"/>
<proteinExistence type="predicted"/>
<evidence type="ECO:0000259" key="3">
    <source>
        <dbReference type="Pfam" id="PF00534"/>
    </source>
</evidence>
<organism evidence="5 6">
    <name type="scientific">Dermacoccus abyssi</name>
    <dbReference type="NCBI Taxonomy" id="322596"/>
    <lineage>
        <taxon>Bacteria</taxon>
        <taxon>Bacillati</taxon>
        <taxon>Actinomycetota</taxon>
        <taxon>Actinomycetes</taxon>
        <taxon>Micrococcales</taxon>
        <taxon>Dermacoccaceae</taxon>
        <taxon>Dermacoccus</taxon>
    </lineage>
</organism>
<protein>
    <submittedName>
        <fullName evidence="5">Glycosyltransferase family 4 protein</fullName>
    </submittedName>
</protein>
<dbReference type="Gene3D" id="3.40.50.2000">
    <property type="entry name" value="Glycogen Phosphorylase B"/>
    <property type="match status" value="2"/>
</dbReference>
<accession>A0A417Z7Y4</accession>
<evidence type="ECO:0000256" key="2">
    <source>
        <dbReference type="ARBA" id="ARBA00022679"/>
    </source>
</evidence>